<comment type="caution">
    <text evidence="12">The sequence shown here is derived from an EMBL/GenBank/DDBJ whole genome shotgun (WGS) entry which is preliminary data.</text>
</comment>
<dbReference type="Pfam" id="PF02879">
    <property type="entry name" value="PGM_PMM_II"/>
    <property type="match status" value="1"/>
</dbReference>
<dbReference type="OrthoDB" id="9803322at2"/>
<dbReference type="PROSITE" id="PS00710">
    <property type="entry name" value="PGM_PMM"/>
    <property type="match status" value="1"/>
</dbReference>
<proteinExistence type="inferred from homology"/>
<dbReference type="SUPFAM" id="SSF55957">
    <property type="entry name" value="Phosphoglucomutase, C-terminal domain"/>
    <property type="match status" value="1"/>
</dbReference>
<keyword evidence="4 7" id="KW-0479">Metal-binding</keyword>
<dbReference type="InterPro" id="IPR016055">
    <property type="entry name" value="A-D-PHexomutase_a/b/a-I/II/III"/>
</dbReference>
<evidence type="ECO:0000256" key="1">
    <source>
        <dbReference type="ARBA" id="ARBA00001946"/>
    </source>
</evidence>
<keyword evidence="3" id="KW-0597">Phosphoprotein</keyword>
<dbReference type="InterPro" id="IPR005845">
    <property type="entry name" value="A-D-PHexomutase_a/b/a-II"/>
</dbReference>
<evidence type="ECO:0000256" key="4">
    <source>
        <dbReference type="ARBA" id="ARBA00022723"/>
    </source>
</evidence>
<dbReference type="NCBIfam" id="NF046027">
    <property type="entry name" value="PhglucPhmanMutPgmG"/>
    <property type="match status" value="1"/>
</dbReference>
<dbReference type="Proteomes" id="UP000078543">
    <property type="component" value="Unassembled WGS sequence"/>
</dbReference>
<dbReference type="Pfam" id="PF02878">
    <property type="entry name" value="PGM_PMM_I"/>
    <property type="match status" value="1"/>
</dbReference>
<evidence type="ECO:0000256" key="2">
    <source>
        <dbReference type="ARBA" id="ARBA00010231"/>
    </source>
</evidence>
<dbReference type="RefSeq" id="WP_068503057.1">
    <property type="nucleotide sequence ID" value="NZ_LWQU01000163.1"/>
</dbReference>
<keyword evidence="13" id="KW-1185">Reference proteome</keyword>
<dbReference type="InterPro" id="IPR036900">
    <property type="entry name" value="A-D-PHexomutase_C_sf"/>
</dbReference>
<dbReference type="EMBL" id="LWQU01000163">
    <property type="protein sequence ID" value="OAN47876.1"/>
    <property type="molecule type" value="Genomic_DNA"/>
</dbReference>
<dbReference type="InterPro" id="IPR005846">
    <property type="entry name" value="A-D-PHexomutase_a/b/a-III"/>
</dbReference>
<evidence type="ECO:0000259" key="10">
    <source>
        <dbReference type="Pfam" id="PF02879"/>
    </source>
</evidence>
<dbReference type="CDD" id="cd03089">
    <property type="entry name" value="PMM_PGM"/>
    <property type="match status" value="1"/>
</dbReference>
<dbReference type="AlphaFoldDB" id="A0A178MGT7"/>
<feature type="domain" description="Alpha-D-phosphohexomutase alpha/beta/alpha" evidence="11">
    <location>
        <begin position="255"/>
        <end position="359"/>
    </location>
</feature>
<evidence type="ECO:0000256" key="5">
    <source>
        <dbReference type="ARBA" id="ARBA00022842"/>
    </source>
</evidence>
<feature type="domain" description="Alpha-D-phosphohexomutase alpha/beta/alpha" evidence="9">
    <location>
        <begin position="10"/>
        <end position="132"/>
    </location>
</feature>
<dbReference type="Pfam" id="PF00408">
    <property type="entry name" value="PGM_PMM_IV"/>
    <property type="match status" value="1"/>
</dbReference>
<evidence type="ECO:0000259" key="8">
    <source>
        <dbReference type="Pfam" id="PF00408"/>
    </source>
</evidence>
<comment type="similarity">
    <text evidence="2 7">Belongs to the phosphohexose mutase family.</text>
</comment>
<dbReference type="PANTHER" id="PTHR43771">
    <property type="entry name" value="PHOSPHOMANNOMUTASE"/>
    <property type="match status" value="1"/>
</dbReference>
<dbReference type="PANTHER" id="PTHR43771:SF2">
    <property type="entry name" value="PHOSPHOMANNOMUTASE_PHOSPHOGLUCOMUTASE"/>
    <property type="match status" value="1"/>
</dbReference>
<dbReference type="InterPro" id="IPR005841">
    <property type="entry name" value="Alpha-D-phosphohexomutase_SF"/>
</dbReference>
<accession>A0A178MGT7</accession>
<evidence type="ECO:0000256" key="3">
    <source>
        <dbReference type="ARBA" id="ARBA00022553"/>
    </source>
</evidence>
<evidence type="ECO:0000313" key="13">
    <source>
        <dbReference type="Proteomes" id="UP000078543"/>
    </source>
</evidence>
<dbReference type="GO" id="GO:0000287">
    <property type="term" value="F:magnesium ion binding"/>
    <property type="evidence" value="ECO:0007669"/>
    <property type="project" value="InterPro"/>
</dbReference>
<sequence>MTHSFHPTILREYDIRGIVGETLFAADARAIGQAFGSRVRQAGGSVVCVGWDGRLSSLELAGALTEGLMSTGCTVRRVGRGPTPMLYYAAKVRDADGGIMVTGSHNPPTHNGFKMVFQGKPFFGADIRGLGEIAAAGNFAQGQGGVVEDDIRLEYCDRLVQDWDGKRELRVVWDCGNGAAGEITEMLAKKLPGRHTVLFGEIDGRFPNHHPDPTEPHNLRALQDAVLFERADIGIAFDGDGDRIGVIDNEGRILWGDQILVILAEDLLKTRPGATIIADVKASQVFFEEVARMGGKPVMGRTGHSLIKTQMVELGAPLAGEMSGHIFFADRYYGFDDALYAAIRLLGIVSRMERQTLGARRDKLPHMVNTPEMRFDCADERKFAVIDEVKDRLDSEGAKVNSIDGVRVDTADGWWLLRASNTQAVLVARCEAKSVEGLKRLRAALEAQLAKSAVTLPG</sequence>
<dbReference type="Gene3D" id="3.30.310.50">
    <property type="entry name" value="Alpha-D-phosphohexomutase, C-terminal domain"/>
    <property type="match status" value="1"/>
</dbReference>
<dbReference type="InterPro" id="IPR005843">
    <property type="entry name" value="A-D-PHexomutase_C"/>
</dbReference>
<keyword evidence="5 7" id="KW-0460">Magnesium</keyword>
<evidence type="ECO:0000259" key="9">
    <source>
        <dbReference type="Pfam" id="PF02878"/>
    </source>
</evidence>
<evidence type="ECO:0000256" key="6">
    <source>
        <dbReference type="ARBA" id="ARBA00023235"/>
    </source>
</evidence>
<gene>
    <name evidence="12" type="ORF">A6A05_03355</name>
</gene>
<dbReference type="STRING" id="1437059.A6A05_03355"/>
<dbReference type="InterPro" id="IPR016066">
    <property type="entry name" value="A-D-PHexomutase_CS"/>
</dbReference>
<feature type="domain" description="Alpha-D-phosphohexomutase C-terminal" evidence="8">
    <location>
        <begin position="372"/>
        <end position="446"/>
    </location>
</feature>
<comment type="cofactor">
    <cofactor evidence="1">
        <name>Mg(2+)</name>
        <dbReference type="ChEBI" id="CHEBI:18420"/>
    </cofactor>
</comment>
<protein>
    <submittedName>
        <fullName evidence="12">Phosphomannomutase</fullName>
    </submittedName>
</protein>
<name>A0A178MGT7_9PROT</name>
<evidence type="ECO:0000256" key="7">
    <source>
        <dbReference type="RuleBase" id="RU004326"/>
    </source>
</evidence>
<dbReference type="GO" id="GO:0005975">
    <property type="term" value="P:carbohydrate metabolic process"/>
    <property type="evidence" value="ECO:0007669"/>
    <property type="project" value="InterPro"/>
</dbReference>
<reference evidence="12 13" key="1">
    <citation type="submission" date="2016-04" db="EMBL/GenBank/DDBJ databases">
        <title>Draft genome sequence of freshwater magnetotactic bacteria Magnetospirillum marisnigri SP-1 and Magnetospirillum moscoviense BB-1.</title>
        <authorList>
            <person name="Koziaeva V."/>
            <person name="Dziuba M.V."/>
            <person name="Ivanov T.M."/>
            <person name="Kuznetsov B."/>
            <person name="Grouzdev D.S."/>
        </authorList>
    </citation>
    <scope>NUCLEOTIDE SEQUENCE [LARGE SCALE GENOMIC DNA]</scope>
    <source>
        <strain evidence="12 13">BB-1</strain>
    </source>
</reference>
<feature type="domain" description="Alpha-D-phosphohexomutase alpha/beta/alpha" evidence="10">
    <location>
        <begin position="154"/>
        <end position="251"/>
    </location>
</feature>
<dbReference type="Gene3D" id="3.40.120.10">
    <property type="entry name" value="Alpha-D-Glucose-1,6-Bisphosphate, subunit A, domain 3"/>
    <property type="match status" value="3"/>
</dbReference>
<dbReference type="InterPro" id="IPR005844">
    <property type="entry name" value="A-D-PHexomutase_a/b/a-I"/>
</dbReference>
<organism evidence="12 13">
    <name type="scientific">Magnetospirillum moscoviense</name>
    <dbReference type="NCBI Taxonomy" id="1437059"/>
    <lineage>
        <taxon>Bacteria</taxon>
        <taxon>Pseudomonadati</taxon>
        <taxon>Pseudomonadota</taxon>
        <taxon>Alphaproteobacteria</taxon>
        <taxon>Rhodospirillales</taxon>
        <taxon>Rhodospirillaceae</taxon>
        <taxon>Magnetospirillum</taxon>
    </lineage>
</organism>
<evidence type="ECO:0000259" key="11">
    <source>
        <dbReference type="Pfam" id="PF02880"/>
    </source>
</evidence>
<dbReference type="PRINTS" id="PR00509">
    <property type="entry name" value="PGMPMM"/>
</dbReference>
<dbReference type="Pfam" id="PF02880">
    <property type="entry name" value="PGM_PMM_III"/>
    <property type="match status" value="1"/>
</dbReference>
<evidence type="ECO:0000313" key="12">
    <source>
        <dbReference type="EMBL" id="OAN47876.1"/>
    </source>
</evidence>
<dbReference type="SUPFAM" id="SSF53738">
    <property type="entry name" value="Phosphoglucomutase, first 3 domains"/>
    <property type="match status" value="3"/>
</dbReference>
<keyword evidence="6" id="KW-0413">Isomerase</keyword>
<dbReference type="GO" id="GO:0016868">
    <property type="term" value="F:intramolecular phosphotransferase activity"/>
    <property type="evidence" value="ECO:0007669"/>
    <property type="project" value="InterPro"/>
</dbReference>